<dbReference type="InterPro" id="IPR020084">
    <property type="entry name" value="NUDIX_hydrolase_CS"/>
</dbReference>
<name>A0A0G1MNA6_9BACT</name>
<dbReference type="InterPro" id="IPR000086">
    <property type="entry name" value="NUDIX_hydrolase_dom"/>
</dbReference>
<keyword evidence="1" id="KW-0378">Hydrolase</keyword>
<accession>A0A0G1MNA6</accession>
<proteinExistence type="predicted"/>
<evidence type="ECO:0000313" key="3">
    <source>
        <dbReference type="EMBL" id="KKU09836.1"/>
    </source>
</evidence>
<dbReference type="PROSITE" id="PS00893">
    <property type="entry name" value="NUDIX_BOX"/>
    <property type="match status" value="1"/>
</dbReference>
<dbReference type="Pfam" id="PF00293">
    <property type="entry name" value="NUDIX"/>
    <property type="match status" value="1"/>
</dbReference>
<dbReference type="EMBL" id="LCLA01000029">
    <property type="protein sequence ID" value="KKU09836.1"/>
    <property type="molecule type" value="Genomic_DNA"/>
</dbReference>
<reference evidence="3 4" key="1">
    <citation type="journal article" date="2015" name="Nature">
        <title>rRNA introns, odd ribosomes, and small enigmatic genomes across a large radiation of phyla.</title>
        <authorList>
            <person name="Brown C.T."/>
            <person name="Hug L.A."/>
            <person name="Thomas B.C."/>
            <person name="Sharon I."/>
            <person name="Castelle C.J."/>
            <person name="Singh A."/>
            <person name="Wilkins M.J."/>
            <person name="Williams K.H."/>
            <person name="Banfield J.F."/>
        </authorList>
    </citation>
    <scope>NUCLEOTIDE SEQUENCE [LARGE SCALE GENOMIC DNA]</scope>
</reference>
<evidence type="ECO:0000259" key="2">
    <source>
        <dbReference type="PROSITE" id="PS51462"/>
    </source>
</evidence>
<dbReference type="Proteomes" id="UP000034329">
    <property type="component" value="Unassembled WGS sequence"/>
</dbReference>
<feature type="domain" description="Nudix hydrolase" evidence="2">
    <location>
        <begin position="19"/>
        <end position="148"/>
    </location>
</feature>
<organism evidence="3 4">
    <name type="scientific">Candidatus Woesebacteria bacterium GW2011_GWB1_45_5</name>
    <dbReference type="NCBI Taxonomy" id="1618581"/>
    <lineage>
        <taxon>Bacteria</taxon>
        <taxon>Candidatus Woeseibacteriota</taxon>
    </lineage>
</organism>
<dbReference type="Gene3D" id="3.90.79.10">
    <property type="entry name" value="Nucleoside Triphosphate Pyrophosphohydrolase"/>
    <property type="match status" value="1"/>
</dbReference>
<evidence type="ECO:0000256" key="1">
    <source>
        <dbReference type="ARBA" id="ARBA00022801"/>
    </source>
</evidence>
<dbReference type="AlphaFoldDB" id="A0A0G1MNA6"/>
<comment type="caution">
    <text evidence="3">The sequence shown here is derived from an EMBL/GenBank/DDBJ whole genome shotgun (WGS) entry which is preliminary data.</text>
</comment>
<dbReference type="SUPFAM" id="SSF55811">
    <property type="entry name" value="Nudix"/>
    <property type="match status" value="1"/>
</dbReference>
<sequence length="164" mass="18936">MRLLKHISDKPLPRNKKFDRRLASRAVLFDGDGLIPILFVSKFNYHKLPGGGVEEKENKMEALAREVLEETGCTAKITGEVGKITEYRSEFNLYQTPYCYFGKVTSKGSPSFEQGEIDEGFRLVWLSLDDAIAQLRKDKPLNYEGKFIKERDLRFLEEGKRLNR</sequence>
<dbReference type="GO" id="GO:0016787">
    <property type="term" value="F:hydrolase activity"/>
    <property type="evidence" value="ECO:0007669"/>
    <property type="project" value="UniProtKB-KW"/>
</dbReference>
<evidence type="ECO:0000313" key="4">
    <source>
        <dbReference type="Proteomes" id="UP000034329"/>
    </source>
</evidence>
<dbReference type="PROSITE" id="PS51462">
    <property type="entry name" value="NUDIX"/>
    <property type="match status" value="1"/>
</dbReference>
<dbReference type="InterPro" id="IPR015797">
    <property type="entry name" value="NUDIX_hydrolase-like_dom_sf"/>
</dbReference>
<gene>
    <name evidence="3" type="ORF">UX13_C0029G0004</name>
</gene>
<protein>
    <recommendedName>
        <fullName evidence="2">Nudix hydrolase domain-containing protein</fullName>
    </recommendedName>
</protein>